<dbReference type="GO" id="GO:0005948">
    <property type="term" value="C:acetolactate synthase complex"/>
    <property type="evidence" value="ECO:0007669"/>
    <property type="project" value="TreeGrafter"/>
</dbReference>
<proteinExistence type="inferred from homology"/>
<evidence type="ECO:0000256" key="1">
    <source>
        <dbReference type="ARBA" id="ARBA00007812"/>
    </source>
</evidence>
<dbReference type="GO" id="GO:0009099">
    <property type="term" value="P:L-valine biosynthetic process"/>
    <property type="evidence" value="ECO:0007669"/>
    <property type="project" value="TreeGrafter"/>
</dbReference>
<dbReference type="InterPro" id="IPR029061">
    <property type="entry name" value="THDP-binding"/>
</dbReference>
<evidence type="ECO:0000259" key="2">
    <source>
        <dbReference type="Pfam" id="PF02776"/>
    </source>
</evidence>
<protein>
    <recommendedName>
        <fullName evidence="2">Thiamine pyrophosphate enzyme N-terminal TPP-binding domain-containing protein</fullName>
    </recommendedName>
</protein>
<evidence type="ECO:0000313" key="3">
    <source>
        <dbReference type="EMBL" id="SVB59273.1"/>
    </source>
</evidence>
<dbReference type="PANTHER" id="PTHR18968">
    <property type="entry name" value="THIAMINE PYROPHOSPHATE ENZYMES"/>
    <property type="match status" value="1"/>
</dbReference>
<dbReference type="PANTHER" id="PTHR18968:SF13">
    <property type="entry name" value="ACETOLACTATE SYNTHASE CATALYTIC SUBUNIT, MITOCHONDRIAL"/>
    <property type="match status" value="1"/>
</dbReference>
<dbReference type="InterPro" id="IPR045229">
    <property type="entry name" value="TPP_enz"/>
</dbReference>
<dbReference type="InterPro" id="IPR012001">
    <property type="entry name" value="Thiamin_PyroP_enz_TPP-bd_dom"/>
</dbReference>
<dbReference type="SUPFAM" id="SSF52518">
    <property type="entry name" value="Thiamin diphosphate-binding fold (THDP-binding)"/>
    <property type="match status" value="1"/>
</dbReference>
<dbReference type="GO" id="GO:0030976">
    <property type="term" value="F:thiamine pyrophosphate binding"/>
    <property type="evidence" value="ECO:0007669"/>
    <property type="project" value="InterPro"/>
</dbReference>
<dbReference type="GO" id="GO:0050660">
    <property type="term" value="F:flavin adenine dinucleotide binding"/>
    <property type="evidence" value="ECO:0007669"/>
    <property type="project" value="TreeGrafter"/>
</dbReference>
<sequence length="174" mass="19110">MKGGELISQFLVQENIPYVFGICGHGNVGLLDELYHVRDEVKLISPRHEQTAAHMADAYFRIKHQPVATLTSCGPGSANIVMGMATALSDSSAILALTANVPTQQFNRGPFQEINRHFSADFPSVLKPVVKRSFQPTRVDMLPLTLRQAIEIAVSGRPGPVQIDIPFNIFQEEA</sequence>
<dbReference type="GO" id="GO:0003984">
    <property type="term" value="F:acetolactate synthase activity"/>
    <property type="evidence" value="ECO:0007669"/>
    <property type="project" value="TreeGrafter"/>
</dbReference>
<dbReference type="GO" id="GO:0009097">
    <property type="term" value="P:isoleucine biosynthetic process"/>
    <property type="evidence" value="ECO:0007669"/>
    <property type="project" value="TreeGrafter"/>
</dbReference>
<feature type="non-terminal residue" evidence="3">
    <location>
        <position position="174"/>
    </location>
</feature>
<reference evidence="3" key="1">
    <citation type="submission" date="2018-05" db="EMBL/GenBank/DDBJ databases">
        <authorList>
            <person name="Lanie J.A."/>
            <person name="Ng W.-L."/>
            <person name="Kazmierczak K.M."/>
            <person name="Andrzejewski T.M."/>
            <person name="Davidsen T.M."/>
            <person name="Wayne K.J."/>
            <person name="Tettelin H."/>
            <person name="Glass J.I."/>
            <person name="Rusch D."/>
            <person name="Podicherti R."/>
            <person name="Tsui H.-C.T."/>
            <person name="Winkler M.E."/>
        </authorList>
    </citation>
    <scope>NUCLEOTIDE SEQUENCE</scope>
</reference>
<comment type="similarity">
    <text evidence="1">Belongs to the TPP enzyme family.</text>
</comment>
<name>A0A382FAQ4_9ZZZZ</name>
<dbReference type="AlphaFoldDB" id="A0A382FAQ4"/>
<dbReference type="Gene3D" id="3.40.50.970">
    <property type="match status" value="1"/>
</dbReference>
<gene>
    <name evidence="3" type="ORF">METZ01_LOCUS212127</name>
</gene>
<dbReference type="Pfam" id="PF02776">
    <property type="entry name" value="TPP_enzyme_N"/>
    <property type="match status" value="1"/>
</dbReference>
<accession>A0A382FAQ4</accession>
<organism evidence="3">
    <name type="scientific">marine metagenome</name>
    <dbReference type="NCBI Taxonomy" id="408172"/>
    <lineage>
        <taxon>unclassified sequences</taxon>
        <taxon>metagenomes</taxon>
        <taxon>ecological metagenomes</taxon>
    </lineage>
</organism>
<feature type="domain" description="Thiamine pyrophosphate enzyme N-terminal TPP-binding" evidence="2">
    <location>
        <begin position="1"/>
        <end position="115"/>
    </location>
</feature>
<dbReference type="CDD" id="cd07035">
    <property type="entry name" value="TPP_PYR_POX_like"/>
    <property type="match status" value="1"/>
</dbReference>
<dbReference type="EMBL" id="UINC01048577">
    <property type="protein sequence ID" value="SVB59273.1"/>
    <property type="molecule type" value="Genomic_DNA"/>
</dbReference>